<dbReference type="AlphaFoldDB" id="A0AAD9QU95"/>
<evidence type="ECO:0000313" key="1">
    <source>
        <dbReference type="EMBL" id="KAK2567521.1"/>
    </source>
</evidence>
<proteinExistence type="predicted"/>
<name>A0AAD9QU95_ACRCE</name>
<accession>A0AAD9QU95</accession>
<reference evidence="1" key="2">
    <citation type="journal article" date="2023" name="Science">
        <title>Genomic signatures of disease resistance in endangered staghorn corals.</title>
        <authorList>
            <person name="Vollmer S.V."/>
            <person name="Selwyn J.D."/>
            <person name="Despard B.A."/>
            <person name="Roesel C.L."/>
        </authorList>
    </citation>
    <scope>NUCLEOTIDE SEQUENCE</scope>
    <source>
        <strain evidence="1">K2</strain>
    </source>
</reference>
<gene>
    <name evidence="1" type="ORF">P5673_008350</name>
</gene>
<keyword evidence="2" id="KW-1185">Reference proteome</keyword>
<organism evidence="1 2">
    <name type="scientific">Acropora cervicornis</name>
    <name type="common">Staghorn coral</name>
    <dbReference type="NCBI Taxonomy" id="6130"/>
    <lineage>
        <taxon>Eukaryota</taxon>
        <taxon>Metazoa</taxon>
        <taxon>Cnidaria</taxon>
        <taxon>Anthozoa</taxon>
        <taxon>Hexacorallia</taxon>
        <taxon>Scleractinia</taxon>
        <taxon>Astrocoeniina</taxon>
        <taxon>Acroporidae</taxon>
        <taxon>Acropora</taxon>
    </lineage>
</organism>
<dbReference type="Proteomes" id="UP001249851">
    <property type="component" value="Unassembled WGS sequence"/>
</dbReference>
<sequence>MYYGTRTHDYAINYLHWSKEAFLFADYTSYDNAASKMDCRKRQKGDLSNHECVATQAKPVTFACSSSILQSRDCQYIPEDKQPTV</sequence>
<dbReference type="EMBL" id="JARQWQ010000014">
    <property type="protein sequence ID" value="KAK2567521.1"/>
    <property type="molecule type" value="Genomic_DNA"/>
</dbReference>
<comment type="caution">
    <text evidence="1">The sequence shown here is derived from an EMBL/GenBank/DDBJ whole genome shotgun (WGS) entry which is preliminary data.</text>
</comment>
<reference evidence="1" key="1">
    <citation type="journal article" date="2023" name="G3 (Bethesda)">
        <title>Whole genome assembly and annotation of the endangered Caribbean coral Acropora cervicornis.</title>
        <authorList>
            <person name="Selwyn J.D."/>
            <person name="Vollmer S.V."/>
        </authorList>
    </citation>
    <scope>NUCLEOTIDE SEQUENCE</scope>
    <source>
        <strain evidence="1">K2</strain>
    </source>
</reference>
<evidence type="ECO:0000313" key="2">
    <source>
        <dbReference type="Proteomes" id="UP001249851"/>
    </source>
</evidence>
<protein>
    <submittedName>
        <fullName evidence="1">Uncharacterized protein</fullName>
    </submittedName>
</protein>